<accession>A0ABR1ZFQ1</accession>
<sequence length="150" mass="17708">MGVGPTDRVFRFLWHNRVLGTGFGVAPGKVNNLDHGASKVLENGDRVVSPPGRRKRRCFNKEIGPINVYVRVLARSRRKIVLHQSWRVRIEKLVMRGRLWEIMRFLRSVLWMRGRLWILSRWKRCCSEAINFGRRQWASLCGLNRRKQSQ</sequence>
<organism evidence="1 2">
    <name type="scientific">Hibiscus sabdariffa</name>
    <name type="common">roselle</name>
    <dbReference type="NCBI Taxonomy" id="183260"/>
    <lineage>
        <taxon>Eukaryota</taxon>
        <taxon>Viridiplantae</taxon>
        <taxon>Streptophyta</taxon>
        <taxon>Embryophyta</taxon>
        <taxon>Tracheophyta</taxon>
        <taxon>Spermatophyta</taxon>
        <taxon>Magnoliopsida</taxon>
        <taxon>eudicotyledons</taxon>
        <taxon>Gunneridae</taxon>
        <taxon>Pentapetalae</taxon>
        <taxon>rosids</taxon>
        <taxon>malvids</taxon>
        <taxon>Malvales</taxon>
        <taxon>Malvaceae</taxon>
        <taxon>Malvoideae</taxon>
        <taxon>Hibiscus</taxon>
    </lineage>
</organism>
<gene>
    <name evidence="1" type="ORF">V6N12_001018</name>
</gene>
<keyword evidence="2" id="KW-1185">Reference proteome</keyword>
<protein>
    <submittedName>
        <fullName evidence="1">Uncharacterized protein</fullName>
    </submittedName>
</protein>
<evidence type="ECO:0000313" key="2">
    <source>
        <dbReference type="Proteomes" id="UP001472677"/>
    </source>
</evidence>
<dbReference type="Proteomes" id="UP001472677">
    <property type="component" value="Unassembled WGS sequence"/>
</dbReference>
<reference evidence="1 2" key="1">
    <citation type="journal article" date="2024" name="G3 (Bethesda)">
        <title>Genome assembly of Hibiscus sabdariffa L. provides insights into metabolisms of medicinal natural products.</title>
        <authorList>
            <person name="Kim T."/>
        </authorList>
    </citation>
    <scope>NUCLEOTIDE SEQUENCE [LARGE SCALE GENOMIC DNA]</scope>
    <source>
        <strain evidence="1">TK-2024</strain>
        <tissue evidence="1">Old leaves</tissue>
    </source>
</reference>
<comment type="caution">
    <text evidence="1">The sequence shown here is derived from an EMBL/GenBank/DDBJ whole genome shotgun (WGS) entry which is preliminary data.</text>
</comment>
<evidence type="ECO:0000313" key="1">
    <source>
        <dbReference type="EMBL" id="KAK8479153.1"/>
    </source>
</evidence>
<name>A0ABR1ZFQ1_9ROSI</name>
<proteinExistence type="predicted"/>
<dbReference type="EMBL" id="JBBPBM010002343">
    <property type="protein sequence ID" value="KAK8479153.1"/>
    <property type="molecule type" value="Genomic_DNA"/>
</dbReference>